<sequence>MESSMFFGNACQNGLLPTLIRPALPTVQHSLGMKQFQLPFPLDTASAVSLFPGFGTMDPVQKAVMHHTFGVPPLMKRRHVSCSVCQLRFNSQSQALAHYKGTKHAKKLKSLDATKCKLKGSVAKDNSTETSVEDGFPGASPLPLSPVLTLAPTLGSLASTLAPMTSMLPPVAPTLASSPNSSTGTETTSATGWDDRASPKPSSPLEPDMETEEEKARRLLYCSLCKMAVNSASQLEAHNSGTKHKTMLEARSGVGSIKSFPRPGVKSNLAPPTKAVTGLQNKTFHCEICDVHVNSETQLKQHISSRRHKDRAAGKPAKPKYSPYSKPPKSQATQPVKLTVGKELCQPQITQIMPAHLAALTAAAMGSAFPGLRSTHAPSHGPTLFQTQTLPAALLRPAPGPVRTSHTQLLFAPY</sequence>
<evidence type="ECO:0000256" key="4">
    <source>
        <dbReference type="ARBA" id="ARBA00022771"/>
    </source>
</evidence>
<dbReference type="PANTHER" id="PTHR23067">
    <property type="entry name" value="DOUBLE-STRANDED RNA-BINDING ZINC FINGER PROTEIN"/>
    <property type="match status" value="1"/>
</dbReference>
<dbReference type="PANTHER" id="PTHR23067:SF12">
    <property type="entry name" value="ZINC FINGER PROTEIN 385D"/>
    <property type="match status" value="1"/>
</dbReference>
<dbReference type="InterPro" id="IPR013087">
    <property type="entry name" value="Znf_C2H2_type"/>
</dbReference>
<dbReference type="FunFam" id="3.30.160.60:FF:000293">
    <property type="entry name" value="zinc finger protein 385B isoform X3"/>
    <property type="match status" value="1"/>
</dbReference>
<evidence type="ECO:0000256" key="7">
    <source>
        <dbReference type="SAM" id="MobiDB-lite"/>
    </source>
</evidence>
<keyword evidence="6" id="KW-0539">Nucleus</keyword>
<dbReference type="PROSITE" id="PS00028">
    <property type="entry name" value="ZINC_FINGER_C2H2_1"/>
    <property type="match status" value="3"/>
</dbReference>
<evidence type="ECO:0000313" key="9">
    <source>
        <dbReference type="Proteomes" id="UP000808372"/>
    </source>
</evidence>
<evidence type="ECO:0000256" key="5">
    <source>
        <dbReference type="ARBA" id="ARBA00022833"/>
    </source>
</evidence>
<dbReference type="GeneID" id="120031613"/>
<evidence type="ECO:0000256" key="6">
    <source>
        <dbReference type="ARBA" id="ARBA00023242"/>
    </source>
</evidence>
<feature type="region of interest" description="Disordered" evidence="7">
    <location>
        <begin position="300"/>
        <end position="334"/>
    </location>
</feature>
<evidence type="ECO:0000256" key="1">
    <source>
        <dbReference type="ARBA" id="ARBA00004123"/>
    </source>
</evidence>
<dbReference type="InterPro" id="IPR036236">
    <property type="entry name" value="Znf_C2H2_sf"/>
</dbReference>
<evidence type="ECO:0000313" key="10">
    <source>
        <dbReference type="RefSeq" id="XP_038833346.1"/>
    </source>
</evidence>
<organism evidence="9 10">
    <name type="scientific">Salvelinus namaycush</name>
    <name type="common">Lake trout</name>
    <name type="synonym">Salmo namaycush</name>
    <dbReference type="NCBI Taxonomy" id="8040"/>
    <lineage>
        <taxon>Eukaryota</taxon>
        <taxon>Metazoa</taxon>
        <taxon>Chordata</taxon>
        <taxon>Craniata</taxon>
        <taxon>Vertebrata</taxon>
        <taxon>Euteleostomi</taxon>
        <taxon>Actinopterygii</taxon>
        <taxon>Neopterygii</taxon>
        <taxon>Teleostei</taxon>
        <taxon>Protacanthopterygii</taxon>
        <taxon>Salmoniformes</taxon>
        <taxon>Salmonidae</taxon>
        <taxon>Salmoninae</taxon>
        <taxon>Salvelinus</taxon>
    </lineage>
</organism>
<feature type="domain" description="C2H2-type" evidence="8">
    <location>
        <begin position="286"/>
        <end position="308"/>
    </location>
</feature>
<evidence type="ECO:0000256" key="2">
    <source>
        <dbReference type="ARBA" id="ARBA00022723"/>
    </source>
</evidence>
<feature type="compositionally biased region" description="Low complexity" evidence="7">
    <location>
        <begin position="181"/>
        <end position="192"/>
    </location>
</feature>
<dbReference type="CTD" id="79750"/>
<dbReference type="GO" id="GO:0005634">
    <property type="term" value="C:nucleus"/>
    <property type="evidence" value="ECO:0007669"/>
    <property type="project" value="UniProtKB-SubCell"/>
</dbReference>
<keyword evidence="3" id="KW-0677">Repeat</keyword>
<keyword evidence="4" id="KW-0863">Zinc-finger</keyword>
<keyword evidence="5" id="KW-0862">Zinc</keyword>
<dbReference type="InterPro" id="IPR051845">
    <property type="entry name" value="Znf385"/>
</dbReference>
<dbReference type="GO" id="GO:0008270">
    <property type="term" value="F:zinc ion binding"/>
    <property type="evidence" value="ECO:0007669"/>
    <property type="project" value="UniProtKB-KW"/>
</dbReference>
<keyword evidence="2" id="KW-0479">Metal-binding</keyword>
<dbReference type="SMART" id="SM00355">
    <property type="entry name" value="ZnF_C2H2"/>
    <property type="match status" value="3"/>
</dbReference>
<accession>A0A8U0PZE7</accession>
<comment type="subcellular location">
    <subcellularLocation>
        <location evidence="1">Nucleus</location>
    </subcellularLocation>
</comment>
<dbReference type="KEGG" id="snh:120031613"/>
<evidence type="ECO:0000256" key="3">
    <source>
        <dbReference type="ARBA" id="ARBA00022737"/>
    </source>
</evidence>
<protein>
    <submittedName>
        <fullName evidence="10">Zinc finger protein 385D</fullName>
    </submittedName>
</protein>
<dbReference type="SUPFAM" id="SSF57667">
    <property type="entry name" value="beta-beta-alpha zinc fingers"/>
    <property type="match status" value="3"/>
</dbReference>
<dbReference type="Proteomes" id="UP000808372">
    <property type="component" value="Chromosome 37"/>
</dbReference>
<dbReference type="InterPro" id="IPR003604">
    <property type="entry name" value="Matrin/U1-like-C_Znf_C2H2"/>
</dbReference>
<gene>
    <name evidence="10" type="primary">znf385d</name>
</gene>
<dbReference type="Pfam" id="PF12874">
    <property type="entry name" value="zf-met"/>
    <property type="match status" value="3"/>
</dbReference>
<feature type="domain" description="C2H2-type" evidence="8">
    <location>
        <begin position="222"/>
        <end position="244"/>
    </location>
</feature>
<dbReference type="AlphaFoldDB" id="A0A8U0PZE7"/>
<dbReference type="Gene3D" id="3.30.160.60">
    <property type="entry name" value="Classic Zinc Finger"/>
    <property type="match status" value="3"/>
</dbReference>
<keyword evidence="9" id="KW-1185">Reference proteome</keyword>
<evidence type="ECO:0000259" key="8">
    <source>
        <dbReference type="PROSITE" id="PS00028"/>
    </source>
</evidence>
<feature type="domain" description="C2H2-type" evidence="8">
    <location>
        <begin position="82"/>
        <end position="104"/>
    </location>
</feature>
<name>A0A8U0PZE7_SALNM</name>
<feature type="compositionally biased region" description="Low complexity" evidence="7">
    <location>
        <begin position="314"/>
        <end position="330"/>
    </location>
</feature>
<dbReference type="RefSeq" id="XP_038833346.1">
    <property type="nucleotide sequence ID" value="XM_038977418.1"/>
</dbReference>
<dbReference type="SMART" id="SM00451">
    <property type="entry name" value="ZnF_U1"/>
    <property type="match status" value="3"/>
</dbReference>
<proteinExistence type="predicted"/>
<feature type="region of interest" description="Disordered" evidence="7">
    <location>
        <begin position="170"/>
        <end position="212"/>
    </location>
</feature>
<reference evidence="10" key="1">
    <citation type="submission" date="2025-08" db="UniProtKB">
        <authorList>
            <consortium name="RefSeq"/>
        </authorList>
    </citation>
    <scope>IDENTIFICATION</scope>
    <source>
        <tissue evidence="10">White muscle</tissue>
    </source>
</reference>
<dbReference type="GO" id="GO:0003676">
    <property type="term" value="F:nucleic acid binding"/>
    <property type="evidence" value="ECO:0007669"/>
    <property type="project" value="InterPro"/>
</dbReference>